<dbReference type="RefSeq" id="WP_154544746.1">
    <property type="nucleotide sequence ID" value="NZ_VUMY01000009.1"/>
</dbReference>
<keyword evidence="1" id="KW-1133">Transmembrane helix</keyword>
<name>A0A7K0K2P1_9ACTO</name>
<dbReference type="PANTHER" id="PTHR35337:SF1">
    <property type="entry name" value="SLR1478 PROTEIN"/>
    <property type="match status" value="1"/>
</dbReference>
<feature type="transmembrane region" description="Helical" evidence="1">
    <location>
        <begin position="218"/>
        <end position="239"/>
    </location>
</feature>
<gene>
    <name evidence="2" type="ORF">FYJ63_05835</name>
</gene>
<reference evidence="2 3" key="1">
    <citation type="submission" date="2019-08" db="EMBL/GenBank/DDBJ databases">
        <title>In-depth cultivation of the pig gut microbiome towards novel bacterial diversity and tailored functional studies.</title>
        <authorList>
            <person name="Wylensek D."/>
            <person name="Hitch T.C.A."/>
            <person name="Clavel T."/>
        </authorList>
    </citation>
    <scope>NUCLEOTIDE SEQUENCE [LARGE SCALE GENOMIC DNA]</scope>
    <source>
        <strain evidence="2 3">RF-GAM-744-WT-7</strain>
    </source>
</reference>
<sequence length="327" mass="35682">MDIDAYSARHRSQWDRLETLNRKRRLSGEEVDELVGLYQRTSSDLATLTSTAADPDLVIELTHIVQNARGRINGTRGGAVKSVGYFFTVTLPLAIYRLGPVFLATMLFSLFIAVFVGFWVYNHPEIMSAQGSDLELQQYAQEAFAAYYSNYPAPDFMAQVWTHNATIAVIMVATFFTGVYPIYLLVQNFAMVGFAGAVMAKYGDIGVFFGLITPHGILELSCIIFATAVAVRMFWGILVPGPRTRVEAFAALGREILPVAIGLIILLAISGVEEAFLTPSPLLPAVKVFIAVVVYALLAAWVVVWGRRAKALGLTGDLAADQAGYVA</sequence>
<feature type="transmembrane region" description="Helical" evidence="1">
    <location>
        <begin position="251"/>
        <end position="270"/>
    </location>
</feature>
<keyword evidence="1" id="KW-0812">Transmembrane</keyword>
<protein>
    <submittedName>
        <fullName evidence="2">Stage II sporulation protein M</fullName>
    </submittedName>
</protein>
<accession>A0A7K0K2P1</accession>
<evidence type="ECO:0000313" key="2">
    <source>
        <dbReference type="EMBL" id="MST49756.1"/>
    </source>
</evidence>
<feature type="transmembrane region" description="Helical" evidence="1">
    <location>
        <begin position="282"/>
        <end position="304"/>
    </location>
</feature>
<organism evidence="2 3">
    <name type="scientific">Mobiluncus porci</name>
    <dbReference type="NCBI Taxonomy" id="2652278"/>
    <lineage>
        <taxon>Bacteria</taxon>
        <taxon>Bacillati</taxon>
        <taxon>Actinomycetota</taxon>
        <taxon>Actinomycetes</taxon>
        <taxon>Actinomycetales</taxon>
        <taxon>Actinomycetaceae</taxon>
        <taxon>Mobiluncus</taxon>
    </lineage>
</organism>
<dbReference type="AlphaFoldDB" id="A0A7K0K2P1"/>
<evidence type="ECO:0000256" key="1">
    <source>
        <dbReference type="SAM" id="Phobius"/>
    </source>
</evidence>
<feature type="transmembrane region" description="Helical" evidence="1">
    <location>
        <begin position="101"/>
        <end position="121"/>
    </location>
</feature>
<proteinExistence type="predicted"/>
<dbReference type="EMBL" id="VUMY01000009">
    <property type="protein sequence ID" value="MST49756.1"/>
    <property type="molecule type" value="Genomic_DNA"/>
</dbReference>
<keyword evidence="1" id="KW-0472">Membrane</keyword>
<evidence type="ECO:0000313" key="3">
    <source>
        <dbReference type="Proteomes" id="UP000442535"/>
    </source>
</evidence>
<keyword evidence="3" id="KW-1185">Reference proteome</keyword>
<dbReference type="Pfam" id="PF01944">
    <property type="entry name" value="SpoIIM"/>
    <property type="match status" value="1"/>
</dbReference>
<feature type="transmembrane region" description="Helical" evidence="1">
    <location>
        <begin position="165"/>
        <end position="185"/>
    </location>
</feature>
<comment type="caution">
    <text evidence="2">The sequence shown here is derived from an EMBL/GenBank/DDBJ whole genome shotgun (WGS) entry which is preliminary data.</text>
</comment>
<feature type="transmembrane region" description="Helical" evidence="1">
    <location>
        <begin position="192"/>
        <end position="212"/>
    </location>
</feature>
<dbReference type="Proteomes" id="UP000442535">
    <property type="component" value="Unassembled WGS sequence"/>
</dbReference>
<dbReference type="InterPro" id="IPR002798">
    <property type="entry name" value="SpoIIM-like"/>
</dbReference>
<dbReference type="PANTHER" id="PTHR35337">
    <property type="entry name" value="SLR1478 PROTEIN"/>
    <property type="match status" value="1"/>
</dbReference>